<proteinExistence type="predicted"/>
<reference evidence="1 2" key="1">
    <citation type="submission" date="2018-02" db="EMBL/GenBank/DDBJ databases">
        <title>Draft genome of wild Prunus yedoensis var. nudiflora.</title>
        <authorList>
            <person name="Baek S."/>
            <person name="Kim J.-H."/>
            <person name="Choi K."/>
            <person name="Kim G.-B."/>
            <person name="Cho A."/>
            <person name="Jang H."/>
            <person name="Shin C.-H."/>
            <person name="Yu H.-J."/>
            <person name="Mun J.-H."/>
        </authorList>
    </citation>
    <scope>NUCLEOTIDE SEQUENCE [LARGE SCALE GENOMIC DNA]</scope>
    <source>
        <strain evidence="2">cv. Jeju island</strain>
        <tissue evidence="1">Leaf</tissue>
    </source>
</reference>
<keyword evidence="2" id="KW-1185">Reference proteome</keyword>
<dbReference type="AlphaFoldDB" id="A0A314Y659"/>
<dbReference type="Proteomes" id="UP000250321">
    <property type="component" value="Unassembled WGS sequence"/>
</dbReference>
<protein>
    <submittedName>
        <fullName evidence="1">Uncharacterized protein</fullName>
    </submittedName>
</protein>
<dbReference type="EMBL" id="PJQY01001809">
    <property type="protein sequence ID" value="PQP99443.1"/>
    <property type="molecule type" value="Genomic_DNA"/>
</dbReference>
<comment type="caution">
    <text evidence="1">The sequence shown here is derived from an EMBL/GenBank/DDBJ whole genome shotgun (WGS) entry which is preliminary data.</text>
</comment>
<organism evidence="1 2">
    <name type="scientific">Prunus yedoensis var. nudiflora</name>
    <dbReference type="NCBI Taxonomy" id="2094558"/>
    <lineage>
        <taxon>Eukaryota</taxon>
        <taxon>Viridiplantae</taxon>
        <taxon>Streptophyta</taxon>
        <taxon>Embryophyta</taxon>
        <taxon>Tracheophyta</taxon>
        <taxon>Spermatophyta</taxon>
        <taxon>Magnoliopsida</taxon>
        <taxon>eudicotyledons</taxon>
        <taxon>Gunneridae</taxon>
        <taxon>Pentapetalae</taxon>
        <taxon>rosids</taxon>
        <taxon>fabids</taxon>
        <taxon>Rosales</taxon>
        <taxon>Rosaceae</taxon>
        <taxon>Amygdaloideae</taxon>
        <taxon>Amygdaleae</taxon>
        <taxon>Prunus</taxon>
    </lineage>
</organism>
<accession>A0A314Y659</accession>
<name>A0A314Y659_PRUYE</name>
<evidence type="ECO:0000313" key="2">
    <source>
        <dbReference type="Proteomes" id="UP000250321"/>
    </source>
</evidence>
<evidence type="ECO:0000313" key="1">
    <source>
        <dbReference type="EMBL" id="PQP99443.1"/>
    </source>
</evidence>
<sequence>MTSHDHSNFTDTNNPRSYSTSSFKYVLEGESSEVRLRNTQKEDIILVIILEGESGVVKETIVIQPSRRGSLKRTSWHIDYIESLSRSTPYQPQSHPLLSNTTVLTHYITASVGIGSLPLPSSSTTTKSSTLSKFEKLVNGGGHCS</sequence>
<gene>
    <name evidence="1" type="ORF">Pyn_13824</name>
</gene>